<name>A0A3P3R2X4_9FIRM</name>
<protein>
    <recommendedName>
        <fullName evidence="3">BREX-3 system P-loop-containing protein BrxF</fullName>
    </recommendedName>
</protein>
<dbReference type="AlphaFoldDB" id="A0A3P3R2X4"/>
<dbReference type="RefSeq" id="WP_009663826.1">
    <property type="nucleotide sequence ID" value="NZ_RRCO01000001.1"/>
</dbReference>
<gene>
    <name evidence="1" type="ORF">EHV10_02670</name>
</gene>
<accession>A0A3P3R2X4</accession>
<dbReference type="OrthoDB" id="9808317at2"/>
<proteinExistence type="predicted"/>
<evidence type="ECO:0000313" key="1">
    <source>
        <dbReference type="EMBL" id="RRJ26933.1"/>
    </source>
</evidence>
<evidence type="ECO:0008006" key="3">
    <source>
        <dbReference type="Google" id="ProtNLM"/>
    </source>
</evidence>
<reference evidence="1 2" key="1">
    <citation type="submission" date="2018-11" db="EMBL/GenBank/DDBJ databases">
        <title>Genome sequencing of Lachnoanaerobaculum sp. KCOM 2030 (= ChDC B114).</title>
        <authorList>
            <person name="Kook J.-K."/>
            <person name="Park S.-N."/>
            <person name="Lim Y.K."/>
        </authorList>
    </citation>
    <scope>NUCLEOTIDE SEQUENCE [LARGE SCALE GENOMIC DNA]</scope>
    <source>
        <strain evidence="1 2">KCOM 2030</strain>
    </source>
</reference>
<evidence type="ECO:0000313" key="2">
    <source>
        <dbReference type="Proteomes" id="UP000272490"/>
    </source>
</evidence>
<dbReference type="SUPFAM" id="SSF52540">
    <property type="entry name" value="P-loop containing nucleoside triphosphate hydrolases"/>
    <property type="match status" value="1"/>
</dbReference>
<keyword evidence="2" id="KW-1185">Reference proteome</keyword>
<dbReference type="Proteomes" id="UP000272490">
    <property type="component" value="Unassembled WGS sequence"/>
</dbReference>
<dbReference type="InterPro" id="IPR027417">
    <property type="entry name" value="P-loop_NTPase"/>
</dbReference>
<dbReference type="Gene3D" id="3.40.50.300">
    <property type="entry name" value="P-loop containing nucleotide triphosphate hydrolases"/>
    <property type="match status" value="1"/>
</dbReference>
<comment type="caution">
    <text evidence="1">The sequence shown here is derived from an EMBL/GenBank/DDBJ whole genome shotgun (WGS) entry which is preliminary data.</text>
</comment>
<sequence length="172" mass="19507">MENWGTVNIEGMISLIKESVEEGHEGSALLFLGEPGIGKAEAIKDLATDMGIGFKEIKLDQIDNSDMNMLLKIEKLDDGERKLKYSHSDLLPQIDRDGESGILLLNNITSCTDEVWHTVFDFTRSDRCVNAYRLPEKWVVVYLGNREEDGVDFKKEPWGKLINRCFSLVVNK</sequence>
<organism evidence="1 2">
    <name type="scientific">Lachnoanaerobaculum gingivalis</name>
    <dbReference type="NCBI Taxonomy" id="2490855"/>
    <lineage>
        <taxon>Bacteria</taxon>
        <taxon>Bacillati</taxon>
        <taxon>Bacillota</taxon>
        <taxon>Clostridia</taxon>
        <taxon>Lachnospirales</taxon>
        <taxon>Lachnospiraceae</taxon>
        <taxon>Lachnoanaerobaculum</taxon>
    </lineage>
</organism>
<dbReference type="EMBL" id="RRCO01000001">
    <property type="protein sequence ID" value="RRJ26933.1"/>
    <property type="molecule type" value="Genomic_DNA"/>
</dbReference>